<dbReference type="Pfam" id="PF02796">
    <property type="entry name" value="HTH_7"/>
    <property type="match status" value="1"/>
</dbReference>
<keyword evidence="8" id="KW-1185">Reference proteome</keyword>
<dbReference type="PANTHER" id="PTHR30461:SF2">
    <property type="entry name" value="SERINE RECOMBINASE PINE-RELATED"/>
    <property type="match status" value="1"/>
</dbReference>
<organism evidence="7 8">
    <name type="scientific">Nguyenibacter vanlangensis</name>
    <dbReference type="NCBI Taxonomy" id="1216886"/>
    <lineage>
        <taxon>Bacteria</taxon>
        <taxon>Pseudomonadati</taxon>
        <taxon>Pseudomonadota</taxon>
        <taxon>Alphaproteobacteria</taxon>
        <taxon>Acetobacterales</taxon>
        <taxon>Acetobacteraceae</taxon>
        <taxon>Nguyenibacter</taxon>
    </lineage>
</organism>
<dbReference type="InterPro" id="IPR006118">
    <property type="entry name" value="Recombinase_CS"/>
</dbReference>
<evidence type="ECO:0000256" key="3">
    <source>
        <dbReference type="ARBA" id="ARBA00023125"/>
    </source>
</evidence>
<dbReference type="EMBL" id="CP152276">
    <property type="protein sequence ID" value="XAE41995.1"/>
    <property type="molecule type" value="Genomic_DNA"/>
</dbReference>
<evidence type="ECO:0000313" key="8">
    <source>
        <dbReference type="Proteomes" id="UP001449795"/>
    </source>
</evidence>
<dbReference type="PROSITE" id="PS51736">
    <property type="entry name" value="RECOMBINASES_3"/>
    <property type="match status" value="1"/>
</dbReference>
<dbReference type="InterPro" id="IPR006120">
    <property type="entry name" value="Resolvase_HTH_dom"/>
</dbReference>
<gene>
    <name evidence="7" type="ORF">AAC691_17215</name>
</gene>
<dbReference type="Gene3D" id="3.40.50.1390">
    <property type="entry name" value="Resolvase, N-terminal catalytic domain"/>
    <property type="match status" value="1"/>
</dbReference>
<dbReference type="SUPFAM" id="SSF46689">
    <property type="entry name" value="Homeodomain-like"/>
    <property type="match status" value="1"/>
</dbReference>
<sequence>MARYGYARVSTDEQTNEPQIIALRAEGVTDITMEKISGGTPARKRPVLSALLRRLRPDDSLVVAKIDRLGRDTVDVLSLIRSLHDKGINVRILNLGIETRGANGRLFLSILAAFAEFEREIIRERTKAGLVAARERGKVLGRPPALTPVQREHVRDLKAQGMSATRIAGILDVSRMTVWRTVQAI</sequence>
<name>A0ABZ3D2X7_9PROT</name>
<keyword evidence="4" id="KW-0233">DNA recombination</keyword>
<dbReference type="RefSeq" id="WP_342627812.1">
    <property type="nucleotide sequence ID" value="NZ_CP152276.1"/>
</dbReference>
<evidence type="ECO:0000256" key="2">
    <source>
        <dbReference type="ARBA" id="ARBA00022908"/>
    </source>
</evidence>
<dbReference type="InterPro" id="IPR036162">
    <property type="entry name" value="Resolvase-like_N_sf"/>
</dbReference>
<evidence type="ECO:0000259" key="6">
    <source>
        <dbReference type="PROSITE" id="PS51736"/>
    </source>
</evidence>
<evidence type="ECO:0000256" key="4">
    <source>
        <dbReference type="ARBA" id="ARBA00023172"/>
    </source>
</evidence>
<dbReference type="InterPro" id="IPR009057">
    <property type="entry name" value="Homeodomain-like_sf"/>
</dbReference>
<keyword evidence="2" id="KW-0229">DNA integration</keyword>
<protein>
    <submittedName>
        <fullName evidence="7">Recombinase family protein</fullName>
    </submittedName>
</protein>
<accession>A0ABZ3D2X7</accession>
<dbReference type="Proteomes" id="UP001449795">
    <property type="component" value="Chromosome"/>
</dbReference>
<evidence type="ECO:0000256" key="1">
    <source>
        <dbReference type="ARBA" id="ARBA00009913"/>
    </source>
</evidence>
<feature type="domain" description="Resolvase/invertase-type recombinase catalytic" evidence="6">
    <location>
        <begin position="2"/>
        <end position="137"/>
    </location>
</feature>
<evidence type="ECO:0000313" key="7">
    <source>
        <dbReference type="EMBL" id="XAE41995.1"/>
    </source>
</evidence>
<dbReference type="CDD" id="cd00569">
    <property type="entry name" value="HTH_Hin_like"/>
    <property type="match status" value="1"/>
</dbReference>
<dbReference type="SUPFAM" id="SSF53041">
    <property type="entry name" value="Resolvase-like"/>
    <property type="match status" value="1"/>
</dbReference>
<dbReference type="SMART" id="SM00857">
    <property type="entry name" value="Resolvase"/>
    <property type="match status" value="1"/>
</dbReference>
<dbReference type="PROSITE" id="PS00397">
    <property type="entry name" value="RECOMBINASES_1"/>
    <property type="match status" value="1"/>
</dbReference>
<dbReference type="Pfam" id="PF00239">
    <property type="entry name" value="Resolvase"/>
    <property type="match status" value="1"/>
</dbReference>
<dbReference type="InterPro" id="IPR006119">
    <property type="entry name" value="Resolv_N"/>
</dbReference>
<evidence type="ECO:0000256" key="5">
    <source>
        <dbReference type="PROSITE-ProRule" id="PRU10137"/>
    </source>
</evidence>
<proteinExistence type="inferred from homology"/>
<dbReference type="InterPro" id="IPR050639">
    <property type="entry name" value="SSR_resolvase"/>
</dbReference>
<dbReference type="PANTHER" id="PTHR30461">
    <property type="entry name" value="DNA-INVERTASE FROM LAMBDOID PROPHAGE"/>
    <property type="match status" value="1"/>
</dbReference>
<reference evidence="7 8" key="1">
    <citation type="submission" date="2024-04" db="EMBL/GenBank/DDBJ databases">
        <title>Complete genome sequence of Nguyenibacter vanlangesis HBCM-1154, a strain capable of nitrogen fixation, IAA production, and phosphorus solubilization isolated from sugarcane soil.</title>
        <authorList>
            <person name="MY HANH P."/>
        </authorList>
    </citation>
    <scope>NUCLEOTIDE SEQUENCE [LARGE SCALE GENOMIC DNA]</scope>
    <source>
        <strain evidence="7 8">HBCM 1154</strain>
    </source>
</reference>
<dbReference type="Gene3D" id="1.10.10.60">
    <property type="entry name" value="Homeodomain-like"/>
    <property type="match status" value="1"/>
</dbReference>
<keyword evidence="3" id="KW-0238">DNA-binding</keyword>
<comment type="similarity">
    <text evidence="1">Belongs to the site-specific recombinase resolvase family.</text>
</comment>
<dbReference type="CDD" id="cd03768">
    <property type="entry name" value="SR_ResInv"/>
    <property type="match status" value="1"/>
</dbReference>
<feature type="active site" description="O-(5'-phospho-DNA)-serine intermediate" evidence="5">
    <location>
        <position position="10"/>
    </location>
</feature>